<dbReference type="InterPro" id="IPR001245">
    <property type="entry name" value="Ser-Thr/Tyr_kinase_cat_dom"/>
</dbReference>
<dbReference type="SMART" id="SM00239">
    <property type="entry name" value="C2"/>
    <property type="match status" value="2"/>
</dbReference>
<feature type="domain" description="C2" evidence="2">
    <location>
        <begin position="316"/>
        <end position="435"/>
    </location>
</feature>
<dbReference type="Proteomes" id="UP001470230">
    <property type="component" value="Unassembled WGS sequence"/>
</dbReference>
<dbReference type="EMBL" id="JAPFFF010000062">
    <property type="protein sequence ID" value="KAK8837118.1"/>
    <property type="molecule type" value="Genomic_DNA"/>
</dbReference>
<proteinExistence type="predicted"/>
<name>A0ABR2GT44_9EUKA</name>
<feature type="binding site" evidence="1">
    <location>
        <position position="42"/>
    </location>
    <ligand>
        <name>ATP</name>
        <dbReference type="ChEBI" id="CHEBI:30616"/>
    </ligand>
</feature>
<accession>A0ABR2GT44</accession>
<dbReference type="InterPro" id="IPR051681">
    <property type="entry name" value="Ser/Thr_Kinases-Pseudokinases"/>
</dbReference>
<comment type="caution">
    <text evidence="4">The sequence shown here is derived from an EMBL/GenBank/DDBJ whole genome shotgun (WGS) entry which is preliminary data.</text>
</comment>
<evidence type="ECO:0000259" key="2">
    <source>
        <dbReference type="PROSITE" id="PS50004"/>
    </source>
</evidence>
<evidence type="ECO:0008006" key="6">
    <source>
        <dbReference type="Google" id="ProtNLM"/>
    </source>
</evidence>
<dbReference type="PANTHER" id="PTHR44329">
    <property type="entry name" value="SERINE/THREONINE-PROTEIN KINASE TNNI3K-RELATED"/>
    <property type="match status" value="1"/>
</dbReference>
<evidence type="ECO:0000313" key="4">
    <source>
        <dbReference type="EMBL" id="KAK8837118.1"/>
    </source>
</evidence>
<dbReference type="SUPFAM" id="SSF56112">
    <property type="entry name" value="Protein kinase-like (PK-like)"/>
    <property type="match status" value="1"/>
</dbReference>
<keyword evidence="1" id="KW-0547">Nucleotide-binding</keyword>
<protein>
    <recommendedName>
        <fullName evidence="6">Protein kinase domain containing protein</fullName>
    </recommendedName>
</protein>
<dbReference type="InterPro" id="IPR035892">
    <property type="entry name" value="C2_domain_sf"/>
</dbReference>
<dbReference type="Gene3D" id="1.10.510.10">
    <property type="entry name" value="Transferase(Phosphotransferase) domain 1"/>
    <property type="match status" value="1"/>
</dbReference>
<evidence type="ECO:0000313" key="5">
    <source>
        <dbReference type="Proteomes" id="UP001470230"/>
    </source>
</evidence>
<keyword evidence="1" id="KW-0067">ATP-binding</keyword>
<dbReference type="Pfam" id="PF00168">
    <property type="entry name" value="C2"/>
    <property type="match status" value="2"/>
</dbReference>
<dbReference type="PROSITE" id="PS00107">
    <property type="entry name" value="PROTEIN_KINASE_ATP"/>
    <property type="match status" value="1"/>
</dbReference>
<dbReference type="PANTHER" id="PTHR44329:SF140">
    <property type="entry name" value="INACTIVE PROTEIN TYROSINE KINASE PTKL"/>
    <property type="match status" value="1"/>
</dbReference>
<dbReference type="PROSITE" id="PS50004">
    <property type="entry name" value="C2"/>
    <property type="match status" value="2"/>
</dbReference>
<gene>
    <name evidence="4" type="ORF">M9Y10_037172</name>
</gene>
<dbReference type="InterPro" id="IPR000008">
    <property type="entry name" value="C2_dom"/>
</dbReference>
<dbReference type="PROSITE" id="PS50011">
    <property type="entry name" value="PROTEIN_KINASE_DOM"/>
    <property type="match status" value="1"/>
</dbReference>
<reference evidence="4 5" key="1">
    <citation type="submission" date="2024-04" db="EMBL/GenBank/DDBJ databases">
        <title>Tritrichomonas musculus Genome.</title>
        <authorList>
            <person name="Alves-Ferreira E."/>
            <person name="Grigg M."/>
            <person name="Lorenzi H."/>
            <person name="Galac M."/>
        </authorList>
    </citation>
    <scope>NUCLEOTIDE SEQUENCE [LARGE SCALE GENOMIC DNA]</scope>
    <source>
        <strain evidence="4 5">EAF2021</strain>
    </source>
</reference>
<dbReference type="SUPFAM" id="SSF49562">
    <property type="entry name" value="C2 domain (Calcium/lipid-binding domain, CaLB)"/>
    <property type="match status" value="2"/>
</dbReference>
<dbReference type="InterPro" id="IPR011009">
    <property type="entry name" value="Kinase-like_dom_sf"/>
</dbReference>
<dbReference type="Gene3D" id="2.60.40.150">
    <property type="entry name" value="C2 domain"/>
    <property type="match status" value="2"/>
</dbReference>
<evidence type="ECO:0000259" key="3">
    <source>
        <dbReference type="PROSITE" id="PS50011"/>
    </source>
</evidence>
<dbReference type="PRINTS" id="PR00109">
    <property type="entry name" value="TYRKINASE"/>
</dbReference>
<keyword evidence="5" id="KW-1185">Reference proteome</keyword>
<feature type="domain" description="Protein kinase" evidence="3">
    <location>
        <begin position="13"/>
        <end position="288"/>
    </location>
</feature>
<sequence length="592" mass="68040">MMETNAFIDLSKFEKVDKIGSGKFGLVYTIKEKETGIIYAAKITKDPLNLENESLLLNLRREVNLLSQLNHPAILKFIGYSPKDFNSNNNPVIITEYSKFGSLSSVLQLEKEYSSPDLWDDTQKLINIYGIASAMSYLHSNDIIHRDLKPDNILESDTLCPLLADFGLSKISPSENYKTVQSMIGIKGTPFYIPPEAYTNGENSKEGDVYAFSMIVYEMMTCEKPFSNFEKGYFDFMEMVNNGGRPDFNVEIAERYKKLITDCWSQNPSERPTFSEIVTQLKEDESFITPSIDEERFHNYINLIENAECSFNPQSRFQHDIFDAESLDTGERITLRVRIYEAKNLLKMNFSEADSPFITLNLKSKPDKSKMRTKKQANTLNPVWNEDFYYIGAKSNDKLCINMFDDDLKVRCKMMNEMQVPISSSIVKKGYDIEYKFYKNAGRLFFSLLTSLTKHGYLKIHVFDAKNLIKTGFLLFGKPSPSISFKIQNLPNFQAKTSVKENETDPVWNQDFIIEVPDINYNALLVDLLDGDRVVNERKVTLSNVPISKIQIFNSKIFDKSKVIGTLHYGFELCAGYPKQSNEENKMYLYHC</sequence>
<dbReference type="SMART" id="SM00220">
    <property type="entry name" value="S_TKc"/>
    <property type="match status" value="1"/>
</dbReference>
<dbReference type="CDD" id="cd00030">
    <property type="entry name" value="C2"/>
    <property type="match status" value="2"/>
</dbReference>
<feature type="domain" description="C2" evidence="2">
    <location>
        <begin position="440"/>
        <end position="562"/>
    </location>
</feature>
<organism evidence="4 5">
    <name type="scientific">Tritrichomonas musculus</name>
    <dbReference type="NCBI Taxonomy" id="1915356"/>
    <lineage>
        <taxon>Eukaryota</taxon>
        <taxon>Metamonada</taxon>
        <taxon>Parabasalia</taxon>
        <taxon>Tritrichomonadida</taxon>
        <taxon>Tritrichomonadidae</taxon>
        <taxon>Tritrichomonas</taxon>
    </lineage>
</organism>
<evidence type="ECO:0000256" key="1">
    <source>
        <dbReference type="PROSITE-ProRule" id="PRU10141"/>
    </source>
</evidence>
<dbReference type="InterPro" id="IPR017441">
    <property type="entry name" value="Protein_kinase_ATP_BS"/>
</dbReference>
<dbReference type="Pfam" id="PF00069">
    <property type="entry name" value="Pkinase"/>
    <property type="match status" value="1"/>
</dbReference>
<dbReference type="InterPro" id="IPR000719">
    <property type="entry name" value="Prot_kinase_dom"/>
</dbReference>